<dbReference type="RefSeq" id="WP_269403278.1">
    <property type="nucleotide sequence ID" value="NZ_JAPWGW010000005.1"/>
</dbReference>
<dbReference type="Proteomes" id="UP001083770">
    <property type="component" value="Unassembled WGS sequence"/>
</dbReference>
<keyword evidence="3" id="KW-1185">Reference proteome</keyword>
<comment type="caution">
    <text evidence="2">The sequence shown here is derived from an EMBL/GenBank/DDBJ whole genome shotgun (WGS) entry which is preliminary data.</text>
</comment>
<feature type="transmembrane region" description="Helical" evidence="1">
    <location>
        <begin position="15"/>
        <end position="36"/>
    </location>
</feature>
<dbReference type="EMBL" id="JAPWGW010000005">
    <property type="protein sequence ID" value="MCZ4299269.1"/>
    <property type="molecule type" value="Genomic_DNA"/>
</dbReference>
<keyword evidence="1" id="KW-0472">Membrane</keyword>
<accession>A0ABT4LY15</accession>
<evidence type="ECO:0000313" key="2">
    <source>
        <dbReference type="EMBL" id="MCZ4299269.1"/>
    </source>
</evidence>
<protein>
    <submittedName>
        <fullName evidence="2">Uncharacterized protein</fullName>
    </submittedName>
</protein>
<keyword evidence="1" id="KW-0812">Transmembrane</keyword>
<gene>
    <name evidence="2" type="ORF">O4G74_14480</name>
</gene>
<evidence type="ECO:0000256" key="1">
    <source>
        <dbReference type="SAM" id="Phobius"/>
    </source>
</evidence>
<proteinExistence type="predicted"/>
<keyword evidence="1" id="KW-1133">Transmembrane helix</keyword>
<organism evidence="2 3">
    <name type="scientific">Henriciella marina</name>
    <dbReference type="NCBI Taxonomy" id="453851"/>
    <lineage>
        <taxon>Bacteria</taxon>
        <taxon>Pseudomonadati</taxon>
        <taxon>Pseudomonadota</taxon>
        <taxon>Alphaproteobacteria</taxon>
        <taxon>Hyphomonadales</taxon>
        <taxon>Hyphomonadaceae</taxon>
        <taxon>Henriciella</taxon>
    </lineage>
</organism>
<reference evidence="2" key="1">
    <citation type="submission" date="2022-12" db="EMBL/GenBank/DDBJ databases">
        <title>Bacterial isolates from different developmental stages of Nematostella vectensis.</title>
        <authorList>
            <person name="Fraune S."/>
        </authorList>
    </citation>
    <scope>NUCLEOTIDE SEQUENCE</scope>
    <source>
        <strain evidence="2">G21632-S1</strain>
    </source>
</reference>
<name>A0ABT4LY15_9PROT</name>
<evidence type="ECO:0000313" key="3">
    <source>
        <dbReference type="Proteomes" id="UP001083770"/>
    </source>
</evidence>
<sequence>MILRRLAMSIRKQDWFTVLIETLIVVLGVFLGIQVANWNDARIERSMERQYLVRLHDDMQRSAVAIRNSNTFLAGQVENEGVLLSSLKSCEIAEADRSAVVAALGSLGKYNFAVVDRDLVDQLRASGQFDVISNRKVREAINLMSQESDGQLRVEPQWLEHATPWTNYARRFYYFDSPEEVDSGRWESWENLQFDVGTACQDFEFKAAVGNTREATRNLYHWNGAVLARVVQAERALAEELVTRGWDDTR</sequence>